<reference evidence="1" key="2">
    <citation type="submission" date="2015-03" db="UniProtKB">
        <authorList>
            <consortium name="EnsemblPlants"/>
        </authorList>
    </citation>
    <scope>IDENTIFICATION</scope>
</reference>
<evidence type="ECO:0000313" key="2">
    <source>
        <dbReference type="Proteomes" id="UP000032141"/>
    </source>
</evidence>
<dbReference type="Proteomes" id="UP000032141">
    <property type="component" value="Chromosome C9"/>
</dbReference>
<dbReference type="InterPro" id="IPR029058">
    <property type="entry name" value="AB_hydrolase_fold"/>
</dbReference>
<proteinExistence type="predicted"/>
<dbReference type="HOGENOM" id="CLU_1671786_0_0_1"/>
<evidence type="ECO:0008006" key="3">
    <source>
        <dbReference type="Google" id="ProtNLM"/>
    </source>
</evidence>
<dbReference type="AlphaFoldDB" id="A0A0D3E7R4"/>
<organism evidence="1 2">
    <name type="scientific">Brassica oleracea var. oleracea</name>
    <dbReference type="NCBI Taxonomy" id="109376"/>
    <lineage>
        <taxon>Eukaryota</taxon>
        <taxon>Viridiplantae</taxon>
        <taxon>Streptophyta</taxon>
        <taxon>Embryophyta</taxon>
        <taxon>Tracheophyta</taxon>
        <taxon>Spermatophyta</taxon>
        <taxon>Magnoliopsida</taxon>
        <taxon>eudicotyledons</taxon>
        <taxon>Gunneridae</taxon>
        <taxon>Pentapetalae</taxon>
        <taxon>rosids</taxon>
        <taxon>malvids</taxon>
        <taxon>Brassicales</taxon>
        <taxon>Brassicaceae</taxon>
        <taxon>Brassiceae</taxon>
        <taxon>Brassica</taxon>
    </lineage>
</organism>
<name>A0A0D3E7R4_BRAOL</name>
<accession>A0A0D3E7R4</accession>
<protein>
    <recommendedName>
        <fullName evidence="3">Alpha/beta hydrolase fold-3 domain-containing protein</fullName>
    </recommendedName>
</protein>
<dbReference type="STRING" id="109376.A0A0D3E7R4"/>
<dbReference type="eggNOG" id="KOG1515">
    <property type="taxonomic scope" value="Eukaryota"/>
</dbReference>
<dbReference type="Gene3D" id="3.40.50.1820">
    <property type="entry name" value="alpha/beta hydrolase"/>
    <property type="match status" value="1"/>
</dbReference>
<reference evidence="1 2" key="1">
    <citation type="journal article" date="2014" name="Genome Biol.">
        <title>Transcriptome and methylome profiling reveals relics of genome dominance in the mesopolyploid Brassica oleracea.</title>
        <authorList>
            <person name="Parkin I.A."/>
            <person name="Koh C."/>
            <person name="Tang H."/>
            <person name="Robinson S.J."/>
            <person name="Kagale S."/>
            <person name="Clarke W.E."/>
            <person name="Town C.D."/>
            <person name="Nixon J."/>
            <person name="Krishnakumar V."/>
            <person name="Bidwell S.L."/>
            <person name="Denoeud F."/>
            <person name="Belcram H."/>
            <person name="Links M.G."/>
            <person name="Just J."/>
            <person name="Clarke C."/>
            <person name="Bender T."/>
            <person name="Huebert T."/>
            <person name="Mason A.S."/>
            <person name="Pires J.C."/>
            <person name="Barker G."/>
            <person name="Moore J."/>
            <person name="Walley P.G."/>
            <person name="Manoli S."/>
            <person name="Batley J."/>
            <person name="Edwards D."/>
            <person name="Nelson M.N."/>
            <person name="Wang X."/>
            <person name="Paterson A.H."/>
            <person name="King G."/>
            <person name="Bancroft I."/>
            <person name="Chalhoub B."/>
            <person name="Sharpe A.G."/>
        </authorList>
    </citation>
    <scope>NUCLEOTIDE SEQUENCE</scope>
    <source>
        <strain evidence="1 2">cv. TO1000</strain>
    </source>
</reference>
<evidence type="ECO:0000313" key="1">
    <source>
        <dbReference type="EnsemblPlants" id="Bo9g074280.1"/>
    </source>
</evidence>
<dbReference type="EnsemblPlants" id="Bo9g074280.1">
    <property type="protein sequence ID" value="Bo9g074280.1"/>
    <property type="gene ID" value="Bo9g074280"/>
</dbReference>
<keyword evidence="2" id="KW-1185">Reference proteome</keyword>
<dbReference type="Gramene" id="Bo9g074280.1">
    <property type="protein sequence ID" value="Bo9g074280.1"/>
    <property type="gene ID" value="Bo9g074280"/>
</dbReference>
<sequence>MLGETTVPPSLDPQNGVFSKDSVYSPEKNLSIRIYFHGGGFVVETAFSPTLSHFPHFNRRRRKLLSGVSGLPSCAGVSDSDPTPPDELETRDEAMRKMIEAGWRTVSPNSVNGADDPLINVVGSGDSDLSRLGCGRILDQSRPWHQANKAIACGFSAT</sequence>